<feature type="binding site" evidence="6">
    <location>
        <position position="79"/>
    </location>
    <ligand>
        <name>S-adenosyl-L-methionine</name>
        <dbReference type="ChEBI" id="CHEBI:59789"/>
    </ligand>
</feature>
<gene>
    <name evidence="6 7" type="primary">rsmG</name>
    <name evidence="7" type="ORF">PATL70BA_1870</name>
</gene>
<dbReference type="Pfam" id="PF02527">
    <property type="entry name" value="GidB"/>
    <property type="match status" value="1"/>
</dbReference>
<organism evidence="7 8">
    <name type="scientific">Petrocella atlantisensis</name>
    <dbReference type="NCBI Taxonomy" id="2173034"/>
    <lineage>
        <taxon>Bacteria</taxon>
        <taxon>Bacillati</taxon>
        <taxon>Bacillota</taxon>
        <taxon>Clostridia</taxon>
        <taxon>Lachnospirales</taxon>
        <taxon>Vallitaleaceae</taxon>
        <taxon>Petrocella</taxon>
    </lineage>
</organism>
<dbReference type="Gene3D" id="3.40.50.150">
    <property type="entry name" value="Vaccinia Virus protein VP39"/>
    <property type="match status" value="1"/>
</dbReference>
<dbReference type="InterPro" id="IPR003682">
    <property type="entry name" value="rRNA_ssu_MeTfrase_G"/>
</dbReference>
<comment type="function">
    <text evidence="6">Specifically methylates the N7 position of a guanine in 16S rRNA.</text>
</comment>
<dbReference type="InterPro" id="IPR029063">
    <property type="entry name" value="SAM-dependent_MTases_sf"/>
</dbReference>
<evidence type="ECO:0000256" key="4">
    <source>
        <dbReference type="ARBA" id="ARBA00022679"/>
    </source>
</evidence>
<protein>
    <recommendedName>
        <fullName evidence="6">Ribosomal RNA small subunit methyltransferase G</fullName>
        <ecNumber evidence="6">2.1.1.-</ecNumber>
    </recommendedName>
    <alternativeName>
        <fullName evidence="6">16S rRNA 7-methylguanosine methyltransferase</fullName>
        <shortName evidence="6">16S rRNA m7G methyltransferase</shortName>
    </alternativeName>
</protein>
<proteinExistence type="inferred from homology"/>
<dbReference type="Proteomes" id="UP000279029">
    <property type="component" value="Chromosome"/>
</dbReference>
<name>A0A3P7PX17_9FIRM</name>
<dbReference type="AlphaFoldDB" id="A0A3P7PX17"/>
<dbReference type="GO" id="GO:0070043">
    <property type="term" value="F:rRNA (guanine-N7-)-methyltransferase activity"/>
    <property type="evidence" value="ECO:0007669"/>
    <property type="project" value="UniProtKB-UniRule"/>
</dbReference>
<feature type="binding site" evidence="6">
    <location>
        <begin position="130"/>
        <end position="131"/>
    </location>
    <ligand>
        <name>S-adenosyl-L-methionine</name>
        <dbReference type="ChEBI" id="CHEBI:59789"/>
    </ligand>
</feature>
<evidence type="ECO:0000256" key="1">
    <source>
        <dbReference type="ARBA" id="ARBA00022490"/>
    </source>
</evidence>
<dbReference type="PANTHER" id="PTHR31760">
    <property type="entry name" value="S-ADENOSYL-L-METHIONINE-DEPENDENT METHYLTRANSFERASES SUPERFAMILY PROTEIN"/>
    <property type="match status" value="1"/>
</dbReference>
<comment type="similarity">
    <text evidence="6">Belongs to the methyltransferase superfamily. RNA methyltransferase RsmG family.</text>
</comment>
<dbReference type="FunFam" id="3.40.50.150:FF:000041">
    <property type="entry name" value="Ribosomal RNA small subunit methyltransferase G"/>
    <property type="match status" value="1"/>
</dbReference>
<dbReference type="EC" id="2.1.1.-" evidence="6"/>
<evidence type="ECO:0000256" key="5">
    <source>
        <dbReference type="ARBA" id="ARBA00022691"/>
    </source>
</evidence>
<comment type="caution">
    <text evidence="6">Lacks conserved residue(s) required for the propagation of feature annotation.</text>
</comment>
<keyword evidence="4 6" id="KW-0808">Transferase</keyword>
<dbReference type="CDD" id="cd02440">
    <property type="entry name" value="AdoMet_MTases"/>
    <property type="match status" value="1"/>
</dbReference>
<reference evidence="7 8" key="1">
    <citation type="submission" date="2018-09" db="EMBL/GenBank/DDBJ databases">
        <authorList>
            <person name="Postec A."/>
        </authorList>
    </citation>
    <scope>NUCLEOTIDE SEQUENCE [LARGE SCALE GENOMIC DNA]</scope>
    <source>
        <strain evidence="7">70B-A</strain>
    </source>
</reference>
<dbReference type="KEGG" id="cbar:PATL70BA_1870"/>
<evidence type="ECO:0000256" key="6">
    <source>
        <dbReference type="HAMAP-Rule" id="MF_00074"/>
    </source>
</evidence>
<dbReference type="PIRSF" id="PIRSF003078">
    <property type="entry name" value="GidB"/>
    <property type="match status" value="1"/>
</dbReference>
<accession>A0A3P7PX17</accession>
<comment type="subcellular location">
    <subcellularLocation>
        <location evidence="6">Cytoplasm</location>
    </subcellularLocation>
</comment>
<keyword evidence="8" id="KW-1185">Reference proteome</keyword>
<keyword evidence="3 6" id="KW-0489">Methyltransferase</keyword>
<keyword evidence="5 6" id="KW-0949">S-adenosyl-L-methionine</keyword>
<evidence type="ECO:0000256" key="2">
    <source>
        <dbReference type="ARBA" id="ARBA00022552"/>
    </source>
</evidence>
<feature type="binding site" evidence="6">
    <location>
        <position position="84"/>
    </location>
    <ligand>
        <name>S-adenosyl-L-methionine</name>
        <dbReference type="ChEBI" id="CHEBI:59789"/>
    </ligand>
</feature>
<feature type="binding site" evidence="6">
    <location>
        <position position="148"/>
    </location>
    <ligand>
        <name>S-adenosyl-L-methionine</name>
        <dbReference type="ChEBI" id="CHEBI:59789"/>
    </ligand>
</feature>
<evidence type="ECO:0000313" key="7">
    <source>
        <dbReference type="EMBL" id="VDN47761.1"/>
    </source>
</evidence>
<dbReference type="PANTHER" id="PTHR31760:SF0">
    <property type="entry name" value="S-ADENOSYL-L-METHIONINE-DEPENDENT METHYLTRANSFERASES SUPERFAMILY PROTEIN"/>
    <property type="match status" value="1"/>
</dbReference>
<dbReference type="GO" id="GO:0005829">
    <property type="term" value="C:cytosol"/>
    <property type="evidence" value="ECO:0007669"/>
    <property type="project" value="TreeGrafter"/>
</dbReference>
<sequence length="238" mass="26937">MIMNINKITEKFKNIDIQLNERQAEQFSIYYKELCIWNDKINLTSILEEDAVLMKHFVDSLLSTKVIDYKDVKRLIDVGTGAGFPGIPIKIVYPHIEVVLLDALSKRVIFLDHVIEKLDLNGISAVHGRAEDLARTDLRESFDLCVSRAVSQLNVLCEYCLPFISNNGLFISYKGNKTIEELEQSKNAISILGGKVESVVDNIVLDASTNRGFVIIRKESITDVKYPRRAGKPLKRPL</sequence>
<dbReference type="NCBIfam" id="TIGR00138">
    <property type="entry name" value="rsmG_gidB"/>
    <property type="match status" value="1"/>
</dbReference>
<keyword evidence="2 6" id="KW-0698">rRNA processing</keyword>
<keyword evidence="1 6" id="KW-0963">Cytoplasm</keyword>
<dbReference type="HAMAP" id="MF_00074">
    <property type="entry name" value="16SrRNA_methyltr_G"/>
    <property type="match status" value="1"/>
</dbReference>
<dbReference type="SUPFAM" id="SSF53335">
    <property type="entry name" value="S-adenosyl-L-methionine-dependent methyltransferases"/>
    <property type="match status" value="1"/>
</dbReference>
<dbReference type="EMBL" id="LR130778">
    <property type="protein sequence ID" value="VDN47761.1"/>
    <property type="molecule type" value="Genomic_DNA"/>
</dbReference>
<evidence type="ECO:0000313" key="8">
    <source>
        <dbReference type="Proteomes" id="UP000279029"/>
    </source>
</evidence>
<evidence type="ECO:0000256" key="3">
    <source>
        <dbReference type="ARBA" id="ARBA00022603"/>
    </source>
</evidence>